<reference evidence="1 2" key="1">
    <citation type="submission" date="2020-07" db="EMBL/GenBank/DDBJ databases">
        <title>Huge and variable diversity of episymbiotic CPR bacteria and DPANN archaea in groundwater ecosystems.</title>
        <authorList>
            <person name="He C.Y."/>
            <person name="Keren R."/>
            <person name="Whittaker M."/>
            <person name="Farag I.F."/>
            <person name="Doudna J."/>
            <person name="Cate J.H.D."/>
            <person name="Banfield J.F."/>
        </authorList>
    </citation>
    <scope>NUCLEOTIDE SEQUENCE [LARGE SCALE GENOMIC DNA]</scope>
    <source>
        <strain evidence="1">NC_groundwater_70_Ag_B-0.1um_54_66</strain>
    </source>
</reference>
<evidence type="ECO:0000313" key="1">
    <source>
        <dbReference type="EMBL" id="QQG35317.1"/>
    </source>
</evidence>
<organism evidence="1 2">
    <name type="scientific">Micavibrio aeruginosavorus</name>
    <dbReference type="NCBI Taxonomy" id="349221"/>
    <lineage>
        <taxon>Bacteria</taxon>
        <taxon>Pseudomonadati</taxon>
        <taxon>Bdellovibrionota</taxon>
        <taxon>Bdellovibrionia</taxon>
        <taxon>Bdellovibrionales</taxon>
        <taxon>Pseudobdellovibrionaceae</taxon>
        <taxon>Micavibrio</taxon>
    </lineage>
</organism>
<evidence type="ECO:0000313" key="2">
    <source>
        <dbReference type="Proteomes" id="UP000595362"/>
    </source>
</evidence>
<gene>
    <name evidence="1" type="ORF">HYS17_07105</name>
</gene>
<protein>
    <submittedName>
        <fullName evidence="1">Uncharacterized protein</fullName>
    </submittedName>
</protein>
<proteinExistence type="predicted"/>
<dbReference type="EMBL" id="CP066681">
    <property type="protein sequence ID" value="QQG35317.1"/>
    <property type="molecule type" value="Genomic_DNA"/>
</dbReference>
<sequence length="76" mass="8034">MVDLNAARTAKNELAQALMGKFNGLVNGIGIGKDGQDYCVHVGLLRPPSVQEKSSLPAQHNGVQVKYDVTGPVVAF</sequence>
<accession>A0A7T5R0K7</accession>
<dbReference type="AlphaFoldDB" id="A0A7T5R0K7"/>
<name>A0A7T5R0K7_9BACT</name>
<dbReference type="Proteomes" id="UP000595362">
    <property type="component" value="Chromosome"/>
</dbReference>